<comment type="caution">
    <text evidence="1">The sequence shown here is derived from an EMBL/GenBank/DDBJ whole genome shotgun (WGS) entry which is preliminary data.</text>
</comment>
<accession>A0A5E6MFU9</accession>
<organism evidence="1 2">
    <name type="scientific">Methylacidimicrobium cyclopophantes</name>
    <dbReference type="NCBI Taxonomy" id="1041766"/>
    <lineage>
        <taxon>Bacteria</taxon>
        <taxon>Pseudomonadati</taxon>
        <taxon>Verrucomicrobiota</taxon>
        <taxon>Methylacidimicrobium</taxon>
    </lineage>
</organism>
<name>A0A5E6MFU9_9BACT</name>
<dbReference type="GO" id="GO:0016491">
    <property type="term" value="F:oxidoreductase activity"/>
    <property type="evidence" value="ECO:0007669"/>
    <property type="project" value="UniProtKB-KW"/>
</dbReference>
<reference evidence="1" key="1">
    <citation type="submission" date="2019-09" db="EMBL/GenBank/DDBJ databases">
        <authorList>
            <person name="Cremers G."/>
        </authorList>
    </citation>
    <scope>NUCLEOTIDE SEQUENCE [LARGE SCALE GENOMIC DNA]</scope>
    <source>
        <strain evidence="1">3B</strain>
    </source>
</reference>
<dbReference type="EMBL" id="CABFUZ020000075">
    <property type="protein sequence ID" value="VVM04929.1"/>
    <property type="molecule type" value="Genomic_DNA"/>
</dbReference>
<dbReference type="Proteomes" id="UP000381693">
    <property type="component" value="Unassembled WGS sequence"/>
</dbReference>
<protein>
    <submittedName>
        <fullName evidence="1">Partial Putative NADP-dependent oxidoreductase YfmJ</fullName>
        <ecNumber evidence="1">1.-.-.-</ecNumber>
    </submittedName>
</protein>
<evidence type="ECO:0000313" key="1">
    <source>
        <dbReference type="EMBL" id="VVM04929.1"/>
    </source>
</evidence>
<dbReference type="EC" id="1.-.-.-" evidence="1"/>
<dbReference type="Gene3D" id="3.90.180.10">
    <property type="entry name" value="Medium-chain alcohol dehydrogenases, catalytic domain"/>
    <property type="match status" value="1"/>
</dbReference>
<dbReference type="AlphaFoldDB" id="A0A5E6MFU9"/>
<sequence length="53" mass="5896">LDRWPEALGRLERWAAEGKLRHRETIVEGLENAPSALSLLFQGKSLGKLVVAI</sequence>
<dbReference type="Gene3D" id="3.40.50.720">
    <property type="entry name" value="NAD(P)-binding Rossmann-like Domain"/>
    <property type="match status" value="1"/>
</dbReference>
<gene>
    <name evidence="1" type="primary">yfmJ</name>
    <name evidence="1" type="ORF">MAMC_00308</name>
</gene>
<evidence type="ECO:0000313" key="2">
    <source>
        <dbReference type="Proteomes" id="UP000381693"/>
    </source>
</evidence>
<keyword evidence="2" id="KW-1185">Reference proteome</keyword>
<feature type="non-terminal residue" evidence="1">
    <location>
        <position position="1"/>
    </location>
</feature>
<proteinExistence type="predicted"/>
<keyword evidence="1" id="KW-0560">Oxidoreductase</keyword>